<name>A0ACC0R662_9HYPO</name>
<accession>A0ACC0R662</accession>
<sequence>MRPSLGLAAVALLFSGAQAGIPRLFPRAETDATTTPEPETTTSHFPLPFESSSTETVPTTDTAGQVGSTSGEVSSETEAGPTETAVPTTDISIGPGGEVTIPGVITVPSASLPTGFQPTGTAAFVGVGPAATNAASSFSDVAAAASAIAANPSPSVEDIEAFQKQAQDEFEDLSHIDAQLKQIDLDSLSEDDSHKVEKSIAGLAALLAWYSTQLSAIAPVVATPALATGVFAELAPAFAAVAAGELLSNALDDIKDFDNDDGDNDDDDDEDDDDDDDDDDQTTDSEDKPTSTQEESTAMSSTETTTTTSSTGSCSALPYKLELPDEIDEADGTDNPEEMKRSIAGRVYLEERAVLVKRARSPFFGDCKPAETPKFPSNPNAKGLDQAEQHPRAGTNGNYKRDVQSWYDRKVRCDEDLRPGWEQINTAEVKAQENGLANFNVDHVWELKFFTDFFETQLLPGKKNSNPKLTCDEFNAIFPKCILTTVVNQVPGPNNAEFVAMQRELNNMKGAFFKIGELEQPGFTAKFAGSTDLKIEALQTIGISVDIFNQGPVKALFERTNQRLYNTFRGIDDRVRDNEIAISGGEFSFAELYESFMADRLDRGTAEAWQFVQHWSAEIESDIKELDPDDEDTQKLLKNYDGFAKSPYAVEGHYSFLANRDLAGAGGDPVTFAKRDLWGRDGSCPLNQPESTSEEVTSTAEPTSTEEATATTTTTEEAAETTTTTEEVVETSTSQEATSTTFSTATTSSQAAEETTTTEKQESTSTQKRPNARTVTTNGMVCVLIEGSNNPVCQPLETPTPNPAGTNVHVQKGCILINNSPRCASDAGAISSVYESSYNVASSPDEPYSTVLILSGFDANNDNHLHATATCQLQARWPANYGDVTFGEDGCLYDAGNNKIFDQCCSSPDPNNSGPATNPYVAPAPGDSSQDHGNHDGSAICRSISKDTCLLAASRYVDDIVYHQYTSAVWPDDTGKDIANMIFPIAGPAIEDFFGINYGCTVIWTCDNDDAFSRGMTGKQIKDSMLNIYNLNGAKGCGSTYLNNGCHITVNGCNNCEDRGRGGTIWNPYDVASGSYGDANDGFPPRR</sequence>
<dbReference type="Proteomes" id="UP001065298">
    <property type="component" value="Chromosome 3"/>
</dbReference>
<organism evidence="1 2">
    <name type="scientific">Fusarium keratoplasticum</name>
    <dbReference type="NCBI Taxonomy" id="1328300"/>
    <lineage>
        <taxon>Eukaryota</taxon>
        <taxon>Fungi</taxon>
        <taxon>Dikarya</taxon>
        <taxon>Ascomycota</taxon>
        <taxon>Pezizomycotina</taxon>
        <taxon>Sordariomycetes</taxon>
        <taxon>Hypocreomycetidae</taxon>
        <taxon>Hypocreales</taxon>
        <taxon>Nectriaceae</taxon>
        <taxon>Fusarium</taxon>
        <taxon>Fusarium solani species complex</taxon>
    </lineage>
</organism>
<evidence type="ECO:0000313" key="1">
    <source>
        <dbReference type="EMBL" id="KAI8674731.1"/>
    </source>
</evidence>
<protein>
    <submittedName>
        <fullName evidence="1">Uncharacterized protein</fullName>
    </submittedName>
</protein>
<keyword evidence="2" id="KW-1185">Reference proteome</keyword>
<gene>
    <name evidence="1" type="ORF">NCS57_00371900</name>
</gene>
<dbReference type="EMBL" id="CM046505">
    <property type="protein sequence ID" value="KAI8674731.1"/>
    <property type="molecule type" value="Genomic_DNA"/>
</dbReference>
<evidence type="ECO:0000313" key="2">
    <source>
        <dbReference type="Proteomes" id="UP001065298"/>
    </source>
</evidence>
<reference evidence="1" key="1">
    <citation type="submission" date="2022-06" db="EMBL/GenBank/DDBJ databases">
        <title>Fusarium solani species complex genomes reveal bases of compartmentalisation and animal pathogenesis.</title>
        <authorList>
            <person name="Tsai I.J."/>
        </authorList>
    </citation>
    <scope>NUCLEOTIDE SEQUENCE</scope>
    <source>
        <strain evidence="1">Fu6.1</strain>
    </source>
</reference>
<comment type="caution">
    <text evidence="1">The sequence shown here is derived from an EMBL/GenBank/DDBJ whole genome shotgun (WGS) entry which is preliminary data.</text>
</comment>
<proteinExistence type="predicted"/>